<accession>A0A285E8I7</accession>
<dbReference type="RefSeq" id="WP_097203616.1">
    <property type="nucleotide sequence ID" value="NZ_JACHXB010000001.1"/>
</dbReference>
<evidence type="ECO:0000313" key="3">
    <source>
        <dbReference type="Proteomes" id="UP000219514"/>
    </source>
</evidence>
<feature type="transmembrane region" description="Helical" evidence="1">
    <location>
        <begin position="276"/>
        <end position="295"/>
    </location>
</feature>
<evidence type="ECO:0000256" key="1">
    <source>
        <dbReference type="SAM" id="Phobius"/>
    </source>
</evidence>
<keyword evidence="1" id="KW-0812">Transmembrane</keyword>
<proteinExistence type="predicted"/>
<dbReference type="OrthoDB" id="3328774at2"/>
<feature type="transmembrane region" description="Helical" evidence="1">
    <location>
        <begin position="301"/>
        <end position="317"/>
    </location>
</feature>
<name>A0A285E8I7_9ACTN</name>
<keyword evidence="1" id="KW-1133">Transmembrane helix</keyword>
<feature type="transmembrane region" description="Helical" evidence="1">
    <location>
        <begin position="119"/>
        <end position="136"/>
    </location>
</feature>
<organism evidence="2 3">
    <name type="scientific">Geodermatophilus sabuli</name>
    <dbReference type="NCBI Taxonomy" id="1564158"/>
    <lineage>
        <taxon>Bacteria</taxon>
        <taxon>Bacillati</taxon>
        <taxon>Actinomycetota</taxon>
        <taxon>Actinomycetes</taxon>
        <taxon>Geodermatophilales</taxon>
        <taxon>Geodermatophilaceae</taxon>
        <taxon>Geodermatophilus</taxon>
    </lineage>
</organism>
<feature type="transmembrane region" description="Helical" evidence="1">
    <location>
        <begin position="54"/>
        <end position="71"/>
    </location>
</feature>
<feature type="transmembrane region" description="Helical" evidence="1">
    <location>
        <begin position="156"/>
        <end position="175"/>
    </location>
</feature>
<feature type="transmembrane region" description="Helical" evidence="1">
    <location>
        <begin position="324"/>
        <end position="346"/>
    </location>
</feature>
<evidence type="ECO:0000313" key="2">
    <source>
        <dbReference type="EMBL" id="SNX94416.1"/>
    </source>
</evidence>
<dbReference type="AlphaFoldDB" id="A0A285E8I7"/>
<feature type="transmembrane region" description="Helical" evidence="1">
    <location>
        <begin position="352"/>
        <end position="371"/>
    </location>
</feature>
<reference evidence="2 3" key="1">
    <citation type="submission" date="2017-09" db="EMBL/GenBank/DDBJ databases">
        <authorList>
            <person name="Ehlers B."/>
            <person name="Leendertz F.H."/>
        </authorList>
    </citation>
    <scope>NUCLEOTIDE SEQUENCE [LARGE SCALE GENOMIC DNA]</scope>
    <source>
        <strain evidence="2 3">DSM 46844</strain>
    </source>
</reference>
<sequence length="404" mass="43903">MPAASAPVATERPVPPAPGSLPAALRHPIAALRWLWPAYLTPGRPGRPTSQEELRWIYTAWLGAFLLKMLGSSWDVSWHFRWLRDDLAPPHLLNSAGTAVVVALVVFHSYSGYGVDRRALRLMQVGIATFLVAIPIDILNHRINGLDITSWSPSHALLYIGTAIMLAGAIRGWWLYAAPGRVRDLVALGLWLFFVENVVFPNQHQEYGVLSLEAYDAGRTTAEPQLLDFAASQGQTPAMFMLPVPSWVHPAWMLCAGLLALVVARKLVGLRWTATVVAGTYLAYRAVMWLGLVAMDFPPSVLPLVLVVGAVAVDLAVTWRVPGWLAAPVVTAVFYAAGALQDAIGFLPPWNWTWWSVLLVGAAFTGLWTAVDLVARSRWLTAWAQPVEPGLAVPAGRSGGAPTP</sequence>
<dbReference type="Proteomes" id="UP000219514">
    <property type="component" value="Unassembled WGS sequence"/>
</dbReference>
<keyword evidence="1" id="KW-0472">Membrane</keyword>
<dbReference type="EMBL" id="OBDO01000001">
    <property type="protein sequence ID" value="SNX94416.1"/>
    <property type="molecule type" value="Genomic_DNA"/>
</dbReference>
<protein>
    <submittedName>
        <fullName evidence="2">Uncharacterized protein</fullName>
    </submittedName>
</protein>
<feature type="transmembrane region" description="Helical" evidence="1">
    <location>
        <begin position="182"/>
        <end position="200"/>
    </location>
</feature>
<feature type="transmembrane region" description="Helical" evidence="1">
    <location>
        <begin position="91"/>
        <end position="107"/>
    </location>
</feature>
<keyword evidence="3" id="KW-1185">Reference proteome</keyword>
<feature type="transmembrane region" description="Helical" evidence="1">
    <location>
        <begin position="247"/>
        <end position="264"/>
    </location>
</feature>
<gene>
    <name evidence="2" type="ORF">SAMN06893097_101209</name>
</gene>